<evidence type="ECO:0000259" key="1">
    <source>
        <dbReference type="Pfam" id="PF12937"/>
    </source>
</evidence>
<name>A0AAW1PEY0_9CHLO</name>
<dbReference type="InterPro" id="IPR001810">
    <property type="entry name" value="F-box_dom"/>
</dbReference>
<dbReference type="SUPFAM" id="SSF81383">
    <property type="entry name" value="F-box domain"/>
    <property type="match status" value="1"/>
</dbReference>
<dbReference type="Gene3D" id="1.20.1280.50">
    <property type="match status" value="1"/>
</dbReference>
<reference evidence="2 3" key="1">
    <citation type="journal article" date="2024" name="Nat. Commun.">
        <title>Phylogenomics reveals the evolutionary origins of lichenization in chlorophyte algae.</title>
        <authorList>
            <person name="Puginier C."/>
            <person name="Libourel C."/>
            <person name="Otte J."/>
            <person name="Skaloud P."/>
            <person name="Haon M."/>
            <person name="Grisel S."/>
            <person name="Petersen M."/>
            <person name="Berrin J.G."/>
            <person name="Delaux P.M."/>
            <person name="Dal Grande F."/>
            <person name="Keller J."/>
        </authorList>
    </citation>
    <scope>NUCLEOTIDE SEQUENCE [LARGE SCALE GENOMIC DNA]</scope>
    <source>
        <strain evidence="2 3">SAG 2036</strain>
    </source>
</reference>
<feature type="domain" description="F-box" evidence="1">
    <location>
        <begin position="34"/>
        <end position="77"/>
    </location>
</feature>
<sequence>MCRTCRWWLHRLHRLVESQTKGWCHLRTMQRAEWDKLPSDLLNTIFQSEILQTRDLLRAELCCRSWHSHLTQAHAWRLPAFDPHNLPYAHEEPSRGRLEFFESFTPFCRWLQHHATAMQSMRLATPWCPDCHEEASGCCDAHSDDSERVDNAAAFVMLMAALQGTALEITIDLDRDRGVWPTNRAPEAYTRLMQVYRF</sequence>
<gene>
    <name evidence="2" type="ORF">WJX73_002922</name>
</gene>
<comment type="caution">
    <text evidence="2">The sequence shown here is derived from an EMBL/GenBank/DDBJ whole genome shotgun (WGS) entry which is preliminary data.</text>
</comment>
<dbReference type="AlphaFoldDB" id="A0AAW1PEY0"/>
<organism evidence="2 3">
    <name type="scientific">Symbiochloris irregularis</name>
    <dbReference type="NCBI Taxonomy" id="706552"/>
    <lineage>
        <taxon>Eukaryota</taxon>
        <taxon>Viridiplantae</taxon>
        <taxon>Chlorophyta</taxon>
        <taxon>core chlorophytes</taxon>
        <taxon>Trebouxiophyceae</taxon>
        <taxon>Trebouxiales</taxon>
        <taxon>Trebouxiaceae</taxon>
        <taxon>Symbiochloris</taxon>
    </lineage>
</organism>
<keyword evidence="3" id="KW-1185">Reference proteome</keyword>
<proteinExistence type="predicted"/>
<accession>A0AAW1PEY0</accession>
<protein>
    <recommendedName>
        <fullName evidence="1">F-box domain-containing protein</fullName>
    </recommendedName>
</protein>
<dbReference type="InterPro" id="IPR036047">
    <property type="entry name" value="F-box-like_dom_sf"/>
</dbReference>
<evidence type="ECO:0000313" key="3">
    <source>
        <dbReference type="Proteomes" id="UP001465755"/>
    </source>
</evidence>
<dbReference type="EMBL" id="JALJOQ010000023">
    <property type="protein sequence ID" value="KAK9808420.1"/>
    <property type="molecule type" value="Genomic_DNA"/>
</dbReference>
<evidence type="ECO:0000313" key="2">
    <source>
        <dbReference type="EMBL" id="KAK9808420.1"/>
    </source>
</evidence>
<dbReference type="Proteomes" id="UP001465755">
    <property type="component" value="Unassembled WGS sequence"/>
</dbReference>
<dbReference type="Pfam" id="PF12937">
    <property type="entry name" value="F-box-like"/>
    <property type="match status" value="1"/>
</dbReference>